<dbReference type="InterPro" id="IPR029787">
    <property type="entry name" value="Nucleotide_cyclase"/>
</dbReference>
<evidence type="ECO:0000256" key="2">
    <source>
        <dbReference type="ARBA" id="ARBA00034247"/>
    </source>
</evidence>
<reference evidence="6" key="1">
    <citation type="journal article" date="2019" name="Int. J. Syst. Evol. Microbiol.">
        <title>The Global Catalogue of Microorganisms (GCM) 10K type strain sequencing project: providing services to taxonomists for standard genome sequencing and annotation.</title>
        <authorList>
            <consortium name="The Broad Institute Genomics Platform"/>
            <consortium name="The Broad Institute Genome Sequencing Center for Infectious Disease"/>
            <person name="Wu L."/>
            <person name="Ma J."/>
        </authorList>
    </citation>
    <scope>NUCLEOTIDE SEQUENCE [LARGE SCALE GENOMIC DNA]</scope>
    <source>
        <strain evidence="6">CGMCC 1.15905</strain>
    </source>
</reference>
<protein>
    <recommendedName>
        <fullName evidence="1">diguanylate cyclase</fullName>
        <ecNumber evidence="1">2.7.7.65</ecNumber>
    </recommendedName>
</protein>
<dbReference type="SUPFAM" id="SSF55073">
    <property type="entry name" value="Nucleotide cyclase"/>
    <property type="match status" value="1"/>
</dbReference>
<evidence type="ECO:0000313" key="6">
    <source>
        <dbReference type="Proteomes" id="UP000623419"/>
    </source>
</evidence>
<feature type="transmembrane region" description="Helical" evidence="3">
    <location>
        <begin position="159"/>
        <end position="176"/>
    </location>
</feature>
<dbReference type="EMBL" id="BMKC01000002">
    <property type="protein sequence ID" value="GGA80988.1"/>
    <property type="molecule type" value="Genomic_DNA"/>
</dbReference>
<comment type="caution">
    <text evidence="5">The sequence shown here is derived from an EMBL/GenBank/DDBJ whole genome shotgun (WGS) entry which is preliminary data.</text>
</comment>
<dbReference type="Gene3D" id="3.30.70.270">
    <property type="match status" value="1"/>
</dbReference>
<accession>A0ABQ1HK52</accession>
<dbReference type="PROSITE" id="PS50887">
    <property type="entry name" value="GGDEF"/>
    <property type="match status" value="1"/>
</dbReference>
<dbReference type="NCBIfam" id="TIGR00254">
    <property type="entry name" value="GGDEF"/>
    <property type="match status" value="1"/>
</dbReference>
<feature type="transmembrane region" description="Helical" evidence="3">
    <location>
        <begin position="101"/>
        <end position="122"/>
    </location>
</feature>
<dbReference type="InterPro" id="IPR050469">
    <property type="entry name" value="Diguanylate_Cyclase"/>
</dbReference>
<dbReference type="PANTHER" id="PTHR45138:SF9">
    <property type="entry name" value="DIGUANYLATE CYCLASE DGCM-RELATED"/>
    <property type="match status" value="1"/>
</dbReference>
<keyword evidence="3" id="KW-0812">Transmembrane</keyword>
<feature type="transmembrane region" description="Helical" evidence="3">
    <location>
        <begin position="66"/>
        <end position="89"/>
    </location>
</feature>
<evidence type="ECO:0000313" key="5">
    <source>
        <dbReference type="EMBL" id="GGA80988.1"/>
    </source>
</evidence>
<dbReference type="EC" id="2.7.7.65" evidence="1"/>
<dbReference type="InterPro" id="IPR000160">
    <property type="entry name" value="GGDEF_dom"/>
</dbReference>
<dbReference type="SMART" id="SM00267">
    <property type="entry name" value="GGDEF"/>
    <property type="match status" value="1"/>
</dbReference>
<keyword evidence="3" id="KW-0472">Membrane</keyword>
<keyword evidence="3" id="KW-1133">Transmembrane helix</keyword>
<comment type="catalytic activity">
    <reaction evidence="2">
        <text>2 GTP = 3',3'-c-di-GMP + 2 diphosphate</text>
        <dbReference type="Rhea" id="RHEA:24898"/>
        <dbReference type="ChEBI" id="CHEBI:33019"/>
        <dbReference type="ChEBI" id="CHEBI:37565"/>
        <dbReference type="ChEBI" id="CHEBI:58805"/>
        <dbReference type="EC" id="2.7.7.65"/>
    </reaction>
</comment>
<feature type="transmembrane region" description="Helical" evidence="3">
    <location>
        <begin position="128"/>
        <end position="147"/>
    </location>
</feature>
<dbReference type="PANTHER" id="PTHR45138">
    <property type="entry name" value="REGULATORY COMPONENTS OF SENSORY TRANSDUCTION SYSTEM"/>
    <property type="match status" value="1"/>
</dbReference>
<dbReference type="CDD" id="cd01949">
    <property type="entry name" value="GGDEF"/>
    <property type="match status" value="1"/>
</dbReference>
<name>A0ABQ1HK52_9GAMM</name>
<feature type="transmembrane region" description="Helical" evidence="3">
    <location>
        <begin position="43"/>
        <end position="60"/>
    </location>
</feature>
<evidence type="ECO:0000256" key="1">
    <source>
        <dbReference type="ARBA" id="ARBA00012528"/>
    </source>
</evidence>
<organism evidence="5 6">
    <name type="scientific">Arenimonas soli</name>
    <dbReference type="NCBI Taxonomy" id="2269504"/>
    <lineage>
        <taxon>Bacteria</taxon>
        <taxon>Pseudomonadati</taxon>
        <taxon>Pseudomonadota</taxon>
        <taxon>Gammaproteobacteria</taxon>
        <taxon>Lysobacterales</taxon>
        <taxon>Lysobacteraceae</taxon>
        <taxon>Arenimonas</taxon>
    </lineage>
</organism>
<feature type="domain" description="GGDEF" evidence="4">
    <location>
        <begin position="259"/>
        <end position="392"/>
    </location>
</feature>
<sequence length="400" mass="43667">MPPVEWSFDIRSGLLVGALLTLLIGVVLAVVARAMPAAFRPAMNWWVAATLLQPAGFVLLSQRDHLPAWVTIVVANACIAGAFAAYAVALRRFHRLTVPHGLLWGMVALAVAVSAWFGLVQYDLTKRLIAISIVLAWMLGYCAWTIYRGPDVRGLVRHVAGSAFLLAAIIMVYRAIALTWDPGQVIAVFQLTHVQLLTYAVGSILPVVATVGFLLLCTDRSQRDLERAARMDYLTDVYNRRAIEELGTRAIAGARRHGMPLALQVVDIDHFKRINDELGHAAGDLALVRAVERIRECLRAEDLLGRLGGEEFIVLMPNTDGASAAAAAERIRVAFSERPLDLRGQPRRVTLSIGVAVLAPADRLFSQLLQRGDRAMYAAKHAGRDLVMADAMSGWESPAD</sequence>
<feature type="transmembrane region" description="Helical" evidence="3">
    <location>
        <begin position="196"/>
        <end position="217"/>
    </location>
</feature>
<dbReference type="Pfam" id="PF00990">
    <property type="entry name" value="GGDEF"/>
    <property type="match status" value="1"/>
</dbReference>
<dbReference type="InterPro" id="IPR043128">
    <property type="entry name" value="Rev_trsase/Diguanyl_cyclase"/>
</dbReference>
<evidence type="ECO:0000259" key="4">
    <source>
        <dbReference type="PROSITE" id="PS50887"/>
    </source>
</evidence>
<dbReference type="Proteomes" id="UP000623419">
    <property type="component" value="Unassembled WGS sequence"/>
</dbReference>
<evidence type="ECO:0000256" key="3">
    <source>
        <dbReference type="SAM" id="Phobius"/>
    </source>
</evidence>
<proteinExistence type="predicted"/>
<keyword evidence="6" id="KW-1185">Reference proteome</keyword>
<gene>
    <name evidence="5" type="ORF">GCM10011521_19160</name>
</gene>
<feature type="transmembrane region" description="Helical" evidence="3">
    <location>
        <begin position="12"/>
        <end position="31"/>
    </location>
</feature>